<gene>
    <name evidence="3" type="ORF">TRFO_27523</name>
</gene>
<proteinExistence type="predicted"/>
<dbReference type="EMBL" id="MLAK01000777">
    <property type="protein sequence ID" value="OHT04904.1"/>
    <property type="molecule type" value="Genomic_DNA"/>
</dbReference>
<feature type="region of interest" description="Disordered" evidence="2">
    <location>
        <begin position="253"/>
        <end position="364"/>
    </location>
</feature>
<dbReference type="RefSeq" id="XP_068358040.1">
    <property type="nucleotide sequence ID" value="XM_068505605.1"/>
</dbReference>
<dbReference type="AlphaFoldDB" id="A0A1J4K293"/>
<keyword evidence="4" id="KW-1185">Reference proteome</keyword>
<name>A0A1J4K293_9EUKA</name>
<dbReference type="GeneID" id="94840309"/>
<sequence>MFDGQIFGIKSLSSRIEAAEKRVEYIVKRIKAWKEEEELKFSLSVTEEENIEKLKALEEKVRIAEERVSKLDGKETPTYNFDEIIESSYKISKVSTPPSNLVNCKEVKPIYLDPTIVLTYDQEFENANFNISEINLNHGESLLKEQRSKSLIDLSKVTFDKKQKMKFFEKKFGSEIAIPRQPKSIEPIIVKPVTQRSSLDLSHNNTKRNSLNGRKRSINDVALLHPLPPPQPTTTNTNPEPAEVKAVDETTISPQNLQDSPHSNKNEEEDPNEKVEEEEEEKIEKKAEEEEEEEIDDSEEEEEKKEILEEEDDDEEEEEESPKEDPKQNVDISHLFKLRRKERHRTNRVYEPYKPIKKGKYHFK</sequence>
<evidence type="ECO:0000256" key="1">
    <source>
        <dbReference type="SAM" id="Coils"/>
    </source>
</evidence>
<dbReference type="Proteomes" id="UP000179807">
    <property type="component" value="Unassembled WGS sequence"/>
</dbReference>
<accession>A0A1J4K293</accession>
<feature type="compositionally biased region" description="Basic residues" evidence="2">
    <location>
        <begin position="355"/>
        <end position="364"/>
    </location>
</feature>
<evidence type="ECO:0000313" key="4">
    <source>
        <dbReference type="Proteomes" id="UP000179807"/>
    </source>
</evidence>
<evidence type="ECO:0000256" key="2">
    <source>
        <dbReference type="SAM" id="MobiDB-lite"/>
    </source>
</evidence>
<feature type="compositionally biased region" description="Basic residues" evidence="2">
    <location>
        <begin position="336"/>
        <end position="347"/>
    </location>
</feature>
<protein>
    <submittedName>
        <fullName evidence="3">Uncharacterized protein</fullName>
    </submittedName>
</protein>
<dbReference type="VEuPathDB" id="TrichDB:TRFO_27523"/>
<reference evidence="3" key="1">
    <citation type="submission" date="2016-10" db="EMBL/GenBank/DDBJ databases">
        <authorList>
            <person name="Benchimol M."/>
            <person name="Almeida L.G."/>
            <person name="Vasconcelos A.T."/>
            <person name="Perreira-Neves A."/>
            <person name="Rosa I.A."/>
            <person name="Tasca T."/>
            <person name="Bogo M.R."/>
            <person name="de Souza W."/>
        </authorList>
    </citation>
    <scope>NUCLEOTIDE SEQUENCE [LARGE SCALE GENOMIC DNA]</scope>
    <source>
        <strain evidence="3">K</strain>
    </source>
</reference>
<evidence type="ECO:0000313" key="3">
    <source>
        <dbReference type="EMBL" id="OHT04904.1"/>
    </source>
</evidence>
<comment type="caution">
    <text evidence="3">The sequence shown here is derived from an EMBL/GenBank/DDBJ whole genome shotgun (WGS) entry which is preliminary data.</text>
</comment>
<feature type="coiled-coil region" evidence="1">
    <location>
        <begin position="16"/>
        <end position="74"/>
    </location>
</feature>
<feature type="compositionally biased region" description="Acidic residues" evidence="2">
    <location>
        <begin position="289"/>
        <end position="322"/>
    </location>
</feature>
<feature type="compositionally biased region" description="Acidic residues" evidence="2">
    <location>
        <begin position="267"/>
        <end position="281"/>
    </location>
</feature>
<organism evidence="3 4">
    <name type="scientific">Tritrichomonas foetus</name>
    <dbReference type="NCBI Taxonomy" id="1144522"/>
    <lineage>
        <taxon>Eukaryota</taxon>
        <taxon>Metamonada</taxon>
        <taxon>Parabasalia</taxon>
        <taxon>Tritrichomonadida</taxon>
        <taxon>Tritrichomonadidae</taxon>
        <taxon>Tritrichomonas</taxon>
    </lineage>
</organism>
<keyword evidence="1" id="KW-0175">Coiled coil</keyword>